<feature type="domain" description="ARB-07466-like C-terminal" evidence="3">
    <location>
        <begin position="257"/>
        <end position="364"/>
    </location>
</feature>
<sequence>MAVVASPRRITARLAAVLVTALAVGTAIAPVTPASAATRAGLLAAPDDDPEGGTPALRNQLEAASKGWLDAKAKLEKSAKRQQDLTSQLKTLEADLAVRTGKVGEIAQVAYRTGRLGAANALLNANSPEGFLDRAAALDQVAASEERELRKLRETRDSSARTKLALDGEVREQRKQVATMAKRKEQAEQALEASIARDAREAEERRRQQAQQRSNAGSSGSSGPGGTSTKTAKAAPRNSDGSWPRESCSVNDPTPANGCITPRTLHALNQAKAAGFTRYVSCYRPGGSGEHPKGRACDFAAQKNGFGGDATGGDRTYGNNLAAYYVRNADRLAVLYVIWYRQIWLPSSGWKAYSGAKGDPSSDHTNHVHLSVY</sequence>
<keyword evidence="2" id="KW-0732">Signal</keyword>
<name>A0A136PW29_9ACTN</name>
<accession>A0A136PW29</accession>
<feature type="region of interest" description="Disordered" evidence="1">
    <location>
        <begin position="152"/>
        <end position="250"/>
    </location>
</feature>
<dbReference type="EMBL" id="LRQV01000018">
    <property type="protein sequence ID" value="KXK62494.1"/>
    <property type="molecule type" value="Genomic_DNA"/>
</dbReference>
<dbReference type="Proteomes" id="UP000070620">
    <property type="component" value="Unassembled WGS sequence"/>
</dbReference>
<dbReference type="RefSeq" id="WP_067362030.1">
    <property type="nucleotide sequence ID" value="NZ_JBIUBN010000011.1"/>
</dbReference>
<organism evidence="4 5">
    <name type="scientific">Micromonospora rosaria</name>
    <dbReference type="NCBI Taxonomy" id="47874"/>
    <lineage>
        <taxon>Bacteria</taxon>
        <taxon>Bacillati</taxon>
        <taxon>Actinomycetota</taxon>
        <taxon>Actinomycetes</taxon>
        <taxon>Micromonosporales</taxon>
        <taxon>Micromonosporaceae</taxon>
        <taxon>Micromonospora</taxon>
    </lineage>
</organism>
<dbReference type="AlphaFoldDB" id="A0A136PW29"/>
<evidence type="ECO:0000313" key="5">
    <source>
        <dbReference type="Proteomes" id="UP000070620"/>
    </source>
</evidence>
<dbReference type="Pfam" id="PF26571">
    <property type="entry name" value="VldE"/>
    <property type="match status" value="1"/>
</dbReference>
<evidence type="ECO:0000256" key="1">
    <source>
        <dbReference type="SAM" id="MobiDB-lite"/>
    </source>
</evidence>
<feature type="chain" id="PRO_5039119468" description="ARB-07466-like C-terminal domain-containing protein" evidence="2">
    <location>
        <begin position="30"/>
        <end position="373"/>
    </location>
</feature>
<keyword evidence="5" id="KW-1185">Reference proteome</keyword>
<dbReference type="OrthoDB" id="2989771at2"/>
<protein>
    <recommendedName>
        <fullName evidence="3">ARB-07466-like C-terminal domain-containing protein</fullName>
    </recommendedName>
</protein>
<gene>
    <name evidence="4" type="ORF">AWW66_08035</name>
</gene>
<comment type="caution">
    <text evidence="4">The sequence shown here is derived from an EMBL/GenBank/DDBJ whole genome shotgun (WGS) entry which is preliminary data.</text>
</comment>
<feature type="signal peptide" evidence="2">
    <location>
        <begin position="1"/>
        <end position="29"/>
    </location>
</feature>
<evidence type="ECO:0000256" key="2">
    <source>
        <dbReference type="SAM" id="SignalP"/>
    </source>
</evidence>
<dbReference type="Gene3D" id="6.10.250.3150">
    <property type="match status" value="1"/>
</dbReference>
<evidence type="ECO:0000259" key="3">
    <source>
        <dbReference type="Pfam" id="PF26571"/>
    </source>
</evidence>
<feature type="compositionally biased region" description="Low complexity" evidence="1">
    <location>
        <begin position="209"/>
        <end position="219"/>
    </location>
</feature>
<feature type="compositionally biased region" description="Basic and acidic residues" evidence="1">
    <location>
        <begin position="152"/>
        <end position="175"/>
    </location>
</feature>
<dbReference type="InterPro" id="IPR058593">
    <property type="entry name" value="ARB_07466-like_C"/>
</dbReference>
<proteinExistence type="predicted"/>
<reference evidence="4 5" key="1">
    <citation type="submission" date="2016-01" db="EMBL/GenBank/DDBJ databases">
        <title>Whole genome sequence and analysis of Micromonospora rosaria DSM 803, which can produce antibacterial substance rosamicin.</title>
        <authorList>
            <person name="Yang H."/>
            <person name="He X."/>
            <person name="Zhu D."/>
        </authorList>
    </citation>
    <scope>NUCLEOTIDE SEQUENCE [LARGE SCALE GENOMIC DNA]</scope>
    <source>
        <strain evidence="4 5">DSM 803</strain>
    </source>
</reference>
<feature type="compositionally biased region" description="Basic and acidic residues" evidence="1">
    <location>
        <begin position="195"/>
        <end position="207"/>
    </location>
</feature>
<evidence type="ECO:0000313" key="4">
    <source>
        <dbReference type="EMBL" id="KXK62494.1"/>
    </source>
</evidence>